<protein>
    <recommendedName>
        <fullName evidence="6">RND transporter</fullName>
    </recommendedName>
</protein>
<dbReference type="STRING" id="483547.GSUB_06965"/>
<organism evidence="4 5">
    <name type="scientific">Geoalkalibacter subterraneus</name>
    <dbReference type="NCBI Taxonomy" id="483547"/>
    <lineage>
        <taxon>Bacteria</taxon>
        <taxon>Pseudomonadati</taxon>
        <taxon>Thermodesulfobacteriota</taxon>
        <taxon>Desulfuromonadia</taxon>
        <taxon>Desulfuromonadales</taxon>
        <taxon>Geoalkalibacteraceae</taxon>
        <taxon>Geoalkalibacter</taxon>
    </lineage>
</organism>
<dbReference type="Pfam" id="PF02321">
    <property type="entry name" value="OEP"/>
    <property type="match status" value="2"/>
</dbReference>
<feature type="signal peptide" evidence="3">
    <location>
        <begin position="1"/>
        <end position="27"/>
    </location>
</feature>
<evidence type="ECO:0000313" key="5">
    <source>
        <dbReference type="Proteomes" id="UP000035036"/>
    </source>
</evidence>
<dbReference type="InterPro" id="IPR010131">
    <property type="entry name" value="MdtP/NodT-like"/>
</dbReference>
<keyword evidence="2" id="KW-0175">Coiled coil</keyword>
<dbReference type="SUPFAM" id="SSF56954">
    <property type="entry name" value="Outer membrane efflux proteins (OEP)"/>
    <property type="match status" value="1"/>
</dbReference>
<evidence type="ECO:0000256" key="3">
    <source>
        <dbReference type="SAM" id="SignalP"/>
    </source>
</evidence>
<dbReference type="InterPro" id="IPR003423">
    <property type="entry name" value="OMP_efflux"/>
</dbReference>
<dbReference type="Proteomes" id="UP000035036">
    <property type="component" value="Chromosome"/>
</dbReference>
<evidence type="ECO:0000313" key="4">
    <source>
        <dbReference type="EMBL" id="AJF06340.1"/>
    </source>
</evidence>
<dbReference type="HOGENOM" id="CLU_012817_14_2_7"/>
<evidence type="ECO:0008006" key="6">
    <source>
        <dbReference type="Google" id="ProtNLM"/>
    </source>
</evidence>
<gene>
    <name evidence="4" type="ORF">GSUB_06965</name>
</gene>
<dbReference type="EMBL" id="CP010311">
    <property type="protein sequence ID" value="AJF06340.1"/>
    <property type="molecule type" value="Genomic_DNA"/>
</dbReference>
<name>A0A0B5FQG0_9BACT</name>
<evidence type="ECO:0000256" key="1">
    <source>
        <dbReference type="ARBA" id="ARBA00007613"/>
    </source>
</evidence>
<sequence length="437" mass="48182">MIRKLLAGLLAMLLATLVLHSPQKAYAADDTSSLPVLSVTEVIALTLENNPTLSAAGHESAALKHEVGQAGVRPNPEFSLELENFGGSGEFSGADRAETTLRLSQRLELGGKRSARQDVARSGEELGLWQKELARIEIASEAVARFLDLVAAQQREAVARDQVALNESLLFAVEERIAAGKSASIEKKRFSSRLAEARLELRRVQREVSAARQVLALSWQGSQGDFIAADEDFRRVAEIPERSKILTDLESSPAVQRANGMRLRTEQELRLARAEGVVDPTLSLGVKRDEDADDHALVAQISVPLPLFNRNQGAIAAARSRLDKAREEKNAARLDLERQVVRGWSKLDSAYDDVVSLRDEVIPAAEETFEGIRYGYQAGKFGLLDVLDAEQSFFAAKSLQIDALLSYHRAVLELERLLGRNVLKSVQYLNFSKYEDK</sequence>
<dbReference type="OrthoDB" id="9791261at2"/>
<dbReference type="PANTHER" id="PTHR30203:SF24">
    <property type="entry name" value="BLR4935 PROTEIN"/>
    <property type="match status" value="1"/>
</dbReference>
<reference evidence="4 5" key="1">
    <citation type="journal article" date="2015" name="Genome Announc.">
        <title>Genomes of Geoalkalibacter ferrihydriticus Z-0531T and Geoalkalibacter subterraneus Red1T, Two Haloalkaliphilic Metal-Reducing Deltaproteobacteria.</title>
        <authorList>
            <person name="Badalamenti J.P."/>
            <person name="Krajmalnik-Brown R."/>
            <person name="Torres C.I."/>
            <person name="Bond D.R."/>
        </authorList>
    </citation>
    <scope>NUCLEOTIDE SEQUENCE [LARGE SCALE GENOMIC DNA]</scope>
    <source>
        <strain evidence="4 5">Red1</strain>
    </source>
</reference>
<feature type="chain" id="PRO_5002102080" description="RND transporter" evidence="3">
    <location>
        <begin position="28"/>
        <end position="437"/>
    </location>
</feature>
<accession>A0A0B5FQG0</accession>
<evidence type="ECO:0000256" key="2">
    <source>
        <dbReference type="SAM" id="Coils"/>
    </source>
</evidence>
<keyword evidence="5" id="KW-1185">Reference proteome</keyword>
<dbReference type="PANTHER" id="PTHR30203">
    <property type="entry name" value="OUTER MEMBRANE CATION EFFLUX PROTEIN"/>
    <property type="match status" value="1"/>
</dbReference>
<comment type="similarity">
    <text evidence="1">Belongs to the outer membrane factor (OMF) (TC 1.B.17) family.</text>
</comment>
<dbReference type="Gene3D" id="1.20.1600.10">
    <property type="entry name" value="Outer membrane efflux proteins (OEP)"/>
    <property type="match status" value="1"/>
</dbReference>
<keyword evidence="3" id="KW-0732">Signal</keyword>
<feature type="coiled-coil region" evidence="2">
    <location>
        <begin position="187"/>
        <end position="214"/>
    </location>
</feature>
<dbReference type="KEGG" id="gsb:GSUB_06965"/>
<dbReference type="AlphaFoldDB" id="A0A0B5FQG0"/>
<dbReference type="GO" id="GO:0015562">
    <property type="term" value="F:efflux transmembrane transporter activity"/>
    <property type="evidence" value="ECO:0007669"/>
    <property type="project" value="InterPro"/>
</dbReference>
<dbReference type="RefSeq" id="WP_040199920.1">
    <property type="nucleotide sequence ID" value="NZ_CP010311.1"/>
</dbReference>
<proteinExistence type="inferred from homology"/>
<feature type="coiled-coil region" evidence="2">
    <location>
        <begin position="315"/>
        <end position="342"/>
    </location>
</feature>